<evidence type="ECO:0000313" key="3">
    <source>
        <dbReference type="EMBL" id="TVU17421.1"/>
    </source>
</evidence>
<evidence type="ECO:0000313" key="4">
    <source>
        <dbReference type="Proteomes" id="UP000324897"/>
    </source>
</evidence>
<protein>
    <recommendedName>
        <fullName evidence="2">RRM domain-containing protein</fullName>
    </recommendedName>
</protein>
<proteinExistence type="predicted"/>
<dbReference type="InterPro" id="IPR035979">
    <property type="entry name" value="RBD_domain_sf"/>
</dbReference>
<evidence type="ECO:0000259" key="2">
    <source>
        <dbReference type="PROSITE" id="PS50102"/>
    </source>
</evidence>
<dbReference type="OrthoDB" id="667801at2759"/>
<dbReference type="Gramene" id="TVU17421">
    <property type="protein sequence ID" value="TVU17421"/>
    <property type="gene ID" value="EJB05_33457"/>
</dbReference>
<dbReference type="Proteomes" id="UP000324897">
    <property type="component" value="Chromosome 7"/>
</dbReference>
<dbReference type="GO" id="GO:0003723">
    <property type="term" value="F:RNA binding"/>
    <property type="evidence" value="ECO:0007669"/>
    <property type="project" value="UniProtKB-UniRule"/>
</dbReference>
<comment type="caution">
    <text evidence="3">The sequence shown here is derived from an EMBL/GenBank/DDBJ whole genome shotgun (WGS) entry which is preliminary data.</text>
</comment>
<name>A0A5J9U2Y7_9POAL</name>
<dbReference type="InterPro" id="IPR012677">
    <property type="entry name" value="Nucleotide-bd_a/b_plait_sf"/>
</dbReference>
<accession>A0A5J9U2Y7</accession>
<dbReference type="PANTHER" id="PTHR48038">
    <property type="entry name" value="RIBONUCLEOPROTEIN RB97D"/>
    <property type="match status" value="1"/>
</dbReference>
<dbReference type="PROSITE" id="PS50102">
    <property type="entry name" value="RRM"/>
    <property type="match status" value="1"/>
</dbReference>
<feature type="domain" description="RRM" evidence="2">
    <location>
        <begin position="45"/>
        <end position="115"/>
    </location>
</feature>
<keyword evidence="4" id="KW-1185">Reference proteome</keyword>
<sequence>MPRYDDRYDQYDDRYDRYNDRYDRYNDRYDRHDRYDRSGRHGSNTKLYVGQISPRIRTEDLEDLFGKYGRVQHVDLKRDFGFVEFSDPRDADDARCDLDGQKLDGSHIVVEFARGAREKLLEVPISSSWRGPRRELWQESQELQSVAISKEG</sequence>
<dbReference type="SUPFAM" id="SSF54928">
    <property type="entry name" value="RNA-binding domain, RBD"/>
    <property type="match status" value="1"/>
</dbReference>
<dbReference type="Gene3D" id="3.30.70.330">
    <property type="match status" value="1"/>
</dbReference>
<dbReference type="Pfam" id="PF00076">
    <property type="entry name" value="RRM_1"/>
    <property type="match status" value="1"/>
</dbReference>
<keyword evidence="1" id="KW-0694">RNA-binding</keyword>
<gene>
    <name evidence="3" type="ORF">EJB05_33457</name>
</gene>
<dbReference type="InterPro" id="IPR000504">
    <property type="entry name" value="RRM_dom"/>
</dbReference>
<evidence type="ECO:0000256" key="1">
    <source>
        <dbReference type="PROSITE-ProRule" id="PRU00176"/>
    </source>
</evidence>
<organism evidence="3 4">
    <name type="scientific">Eragrostis curvula</name>
    <name type="common">weeping love grass</name>
    <dbReference type="NCBI Taxonomy" id="38414"/>
    <lineage>
        <taxon>Eukaryota</taxon>
        <taxon>Viridiplantae</taxon>
        <taxon>Streptophyta</taxon>
        <taxon>Embryophyta</taxon>
        <taxon>Tracheophyta</taxon>
        <taxon>Spermatophyta</taxon>
        <taxon>Magnoliopsida</taxon>
        <taxon>Liliopsida</taxon>
        <taxon>Poales</taxon>
        <taxon>Poaceae</taxon>
        <taxon>PACMAD clade</taxon>
        <taxon>Chloridoideae</taxon>
        <taxon>Eragrostideae</taxon>
        <taxon>Eragrostidinae</taxon>
        <taxon>Eragrostis</taxon>
    </lineage>
</organism>
<reference evidence="3 4" key="1">
    <citation type="journal article" date="2019" name="Sci. Rep.">
        <title>A high-quality genome of Eragrostis curvula grass provides insights into Poaceae evolution and supports new strategies to enhance forage quality.</title>
        <authorList>
            <person name="Carballo J."/>
            <person name="Santos B.A.C.M."/>
            <person name="Zappacosta D."/>
            <person name="Garbus I."/>
            <person name="Selva J.P."/>
            <person name="Gallo C.A."/>
            <person name="Diaz A."/>
            <person name="Albertini E."/>
            <person name="Caccamo M."/>
            <person name="Echenique V."/>
        </authorList>
    </citation>
    <scope>NUCLEOTIDE SEQUENCE [LARGE SCALE GENOMIC DNA]</scope>
    <source>
        <strain evidence="4">cv. Victoria</strain>
        <tissue evidence="3">Leaf</tissue>
    </source>
</reference>
<dbReference type="SMART" id="SM00360">
    <property type="entry name" value="RRM"/>
    <property type="match status" value="1"/>
</dbReference>
<dbReference type="FunFam" id="3.30.70.330:FF:000272">
    <property type="entry name" value="Serine/arginine-rich splicing factor RS2Z32"/>
    <property type="match status" value="1"/>
</dbReference>
<dbReference type="EMBL" id="RWGY01000029">
    <property type="protein sequence ID" value="TVU17421.1"/>
    <property type="molecule type" value="Genomic_DNA"/>
</dbReference>
<dbReference type="AlphaFoldDB" id="A0A5J9U2Y7"/>
<dbReference type="PANTHER" id="PTHR48038:SF1">
    <property type="entry name" value="RIBONUCLEOPROTEIN RB97D"/>
    <property type="match status" value="1"/>
</dbReference>